<evidence type="ECO:0000313" key="8">
    <source>
        <dbReference type="Proteomes" id="UP001447188"/>
    </source>
</evidence>
<evidence type="ECO:0000313" key="7">
    <source>
        <dbReference type="EMBL" id="KAL0634718.1"/>
    </source>
</evidence>
<evidence type="ECO:0000256" key="4">
    <source>
        <dbReference type="ARBA" id="ARBA00023002"/>
    </source>
</evidence>
<comment type="cofactor">
    <cofactor evidence="1">
        <name>heme</name>
        <dbReference type="ChEBI" id="CHEBI:30413"/>
    </cofactor>
</comment>
<keyword evidence="5 6" id="KW-0408">Iron</keyword>
<protein>
    <recommendedName>
        <fullName evidence="9">Cytochrome P450</fullName>
    </recommendedName>
</protein>
<keyword evidence="3 6" id="KW-0479">Metal-binding</keyword>
<organism evidence="7 8">
    <name type="scientific">Discina gigas</name>
    <dbReference type="NCBI Taxonomy" id="1032678"/>
    <lineage>
        <taxon>Eukaryota</taxon>
        <taxon>Fungi</taxon>
        <taxon>Dikarya</taxon>
        <taxon>Ascomycota</taxon>
        <taxon>Pezizomycotina</taxon>
        <taxon>Pezizomycetes</taxon>
        <taxon>Pezizales</taxon>
        <taxon>Discinaceae</taxon>
        <taxon>Discina</taxon>
    </lineage>
</organism>
<dbReference type="Gene3D" id="1.10.630.10">
    <property type="entry name" value="Cytochrome P450"/>
    <property type="match status" value="1"/>
</dbReference>
<keyword evidence="4 6" id="KW-0560">Oxidoreductase</keyword>
<dbReference type="PRINTS" id="PR00385">
    <property type="entry name" value="P450"/>
</dbReference>
<dbReference type="PROSITE" id="PS00086">
    <property type="entry name" value="CYTOCHROME_P450"/>
    <property type="match status" value="1"/>
</dbReference>
<dbReference type="PANTHER" id="PTHR46206">
    <property type="entry name" value="CYTOCHROME P450"/>
    <property type="match status" value="1"/>
</dbReference>
<evidence type="ECO:0000256" key="2">
    <source>
        <dbReference type="ARBA" id="ARBA00010617"/>
    </source>
</evidence>
<evidence type="ECO:0008006" key="9">
    <source>
        <dbReference type="Google" id="ProtNLM"/>
    </source>
</evidence>
<dbReference type="Proteomes" id="UP001447188">
    <property type="component" value="Unassembled WGS sequence"/>
</dbReference>
<keyword evidence="8" id="KW-1185">Reference proteome</keyword>
<dbReference type="PRINTS" id="PR00465">
    <property type="entry name" value="EP450IV"/>
</dbReference>
<comment type="similarity">
    <text evidence="2 6">Belongs to the cytochrome P450 family.</text>
</comment>
<dbReference type="CDD" id="cd11041">
    <property type="entry name" value="CYP503A1-like"/>
    <property type="match status" value="1"/>
</dbReference>
<comment type="caution">
    <text evidence="7">The sequence shown here is derived from an EMBL/GenBank/DDBJ whole genome shotgun (WGS) entry which is preliminary data.</text>
</comment>
<keyword evidence="6" id="KW-0349">Heme</keyword>
<dbReference type="InterPro" id="IPR002403">
    <property type="entry name" value="Cyt_P450_E_grp-IV"/>
</dbReference>
<dbReference type="InterPro" id="IPR001128">
    <property type="entry name" value="Cyt_P450"/>
</dbReference>
<name>A0ABR3GFY7_9PEZI</name>
<dbReference type="Pfam" id="PF00067">
    <property type="entry name" value="p450"/>
    <property type="match status" value="1"/>
</dbReference>
<gene>
    <name evidence="7" type="ORF">Q9L58_006314</name>
</gene>
<dbReference type="EMBL" id="JBBBZM010000086">
    <property type="protein sequence ID" value="KAL0634718.1"/>
    <property type="molecule type" value="Genomic_DNA"/>
</dbReference>
<dbReference type="InterPro" id="IPR017972">
    <property type="entry name" value="Cyt_P450_CS"/>
</dbReference>
<proteinExistence type="inferred from homology"/>
<accession>A0ABR3GFY7</accession>
<evidence type="ECO:0000256" key="3">
    <source>
        <dbReference type="ARBA" id="ARBA00022723"/>
    </source>
</evidence>
<keyword evidence="6" id="KW-0503">Monooxygenase</keyword>
<evidence type="ECO:0000256" key="6">
    <source>
        <dbReference type="RuleBase" id="RU000461"/>
    </source>
</evidence>
<dbReference type="InterPro" id="IPR036396">
    <property type="entry name" value="Cyt_P450_sf"/>
</dbReference>
<dbReference type="SUPFAM" id="SSF48264">
    <property type="entry name" value="Cytochrome P450"/>
    <property type="match status" value="1"/>
</dbReference>
<evidence type="ECO:0000256" key="1">
    <source>
        <dbReference type="ARBA" id="ARBA00001971"/>
    </source>
</evidence>
<evidence type="ECO:0000256" key="5">
    <source>
        <dbReference type="ARBA" id="ARBA00023004"/>
    </source>
</evidence>
<reference evidence="7 8" key="1">
    <citation type="submission" date="2024-02" db="EMBL/GenBank/DDBJ databases">
        <title>Discinaceae phylogenomics.</title>
        <authorList>
            <person name="Dirks A.C."/>
            <person name="James T.Y."/>
        </authorList>
    </citation>
    <scope>NUCLEOTIDE SEQUENCE [LARGE SCALE GENOMIC DNA]</scope>
    <source>
        <strain evidence="7 8">ACD0624</strain>
    </source>
</reference>
<sequence length="378" mass="43296">MRTEMYHLKIIQVNLTQRLSSILPDIVDEVTLAWQDNTNITDQWAEINLWEVMLRVISRAVNRMFVGLPLCRNQEFLDNLVEHAVEVIKTGTILDMTPRAFRWFVSRYTSNTPKTMKKLMQFIGPIFEERKQKLAKLGDKWTDRPDDAIQWILENAPPGESSSTVQMVNMILFLNFAAIHTTSLSVTQALYDLSVHQELHTPLKEEIRSVLAEDGGWTKQGLTKMKKLDSVLRESQRLHGVTSAPLMRRARVPFTFSDGTFIPKGTVLCAPASAIHFDGFENPLEFDGFRYERLRKEEGQATKHQMVSTSMEYLAFGHGKHACPGRFFATNELKVLLCHIIMKCEFKGLAAKRAEDSFFGFNRVADTSVNLLIRNRKD</sequence>